<keyword evidence="8" id="KW-1185">Reference proteome</keyword>
<dbReference type="EMBL" id="CP040749">
    <property type="protein sequence ID" value="QCX37009.1"/>
    <property type="molecule type" value="Genomic_DNA"/>
</dbReference>
<evidence type="ECO:0000313" key="8">
    <source>
        <dbReference type="Proteomes" id="UP000306229"/>
    </source>
</evidence>
<evidence type="ECO:0008006" key="9">
    <source>
        <dbReference type="Google" id="ProtNLM"/>
    </source>
</evidence>
<feature type="transmembrane region" description="Helical" evidence="6">
    <location>
        <begin position="158"/>
        <end position="178"/>
    </location>
</feature>
<feature type="transmembrane region" description="Helical" evidence="6">
    <location>
        <begin position="269"/>
        <end position="291"/>
    </location>
</feature>
<sequence>MLDEKNSILKKNITYIFFFKLISVLFVYLSVPLLIEALGVDYYGIWITVYSIFGWIYLLDLGLNNGLKNKLTIAFLKKENEVNEYITTSYISLAFIAIVFFLISSLLIYFINLGNLLNIPLEEWYIKTLFFITLISFAIIFILSIYKQFFYALQKSSIVELSMMFYNGLVLLLLYLFFHYSKSSLITTSIIYGASNILICIIFTYIFFKNKNEYTFSIKNFKFQKIKELSRISVGFFIIQICVLIILSTDNLLVIILLGPTEVTSYNNAFKLFQLFLIVSTIIHAPLWALYTDAYHKKDFKWIKKMMLKLNVLFIFLILFVALTIYLGPEILAIWINEDIFYDPKLLLFMGLFVIVRIFGEIYITFLNGIGKIKIQLIVSISAAIINIPLSIIFVKYFDLGNSGIILATVISISIYAVAMPIQVFSILSKKNR</sequence>
<dbReference type="KEGG" id="fbe:FF125_00625"/>
<feature type="transmembrane region" description="Helical" evidence="6">
    <location>
        <begin position="312"/>
        <end position="336"/>
    </location>
</feature>
<name>A0A5B7TKD2_9FLAO</name>
<dbReference type="Pfam" id="PF01554">
    <property type="entry name" value="MatE"/>
    <property type="match status" value="1"/>
</dbReference>
<feature type="transmembrane region" description="Helical" evidence="6">
    <location>
        <begin position="190"/>
        <end position="208"/>
    </location>
</feature>
<dbReference type="AlphaFoldDB" id="A0A5B7TKD2"/>
<dbReference type="InterPro" id="IPR050833">
    <property type="entry name" value="Poly_Biosynth_Transport"/>
</dbReference>
<gene>
    <name evidence="7" type="ORF">FF125_00625</name>
</gene>
<dbReference type="OrthoDB" id="512217at2"/>
<reference evidence="7 8" key="1">
    <citation type="submission" date="2019-05" db="EMBL/GenBank/DDBJ databases">
        <title>Algicella ahnfeltiae gen. nov., sp. nov., a novel marine bacterium of the family Flavobacteriaceae isolated from a red alga.</title>
        <authorList>
            <person name="Nedashkovskaya O.I."/>
            <person name="Kukhlevskiy A.D."/>
            <person name="Kim S.-G."/>
            <person name="Zhukova N.V."/>
            <person name="Mikhailov V.V."/>
        </authorList>
    </citation>
    <scope>NUCLEOTIDE SEQUENCE [LARGE SCALE GENOMIC DNA]</scope>
    <source>
        <strain evidence="7 8">10Alg115</strain>
    </source>
</reference>
<dbReference type="InterPro" id="IPR002528">
    <property type="entry name" value="MATE_fam"/>
</dbReference>
<keyword evidence="4 6" id="KW-1133">Transmembrane helix</keyword>
<feature type="transmembrane region" description="Helical" evidence="6">
    <location>
        <begin position="348"/>
        <end position="370"/>
    </location>
</feature>
<evidence type="ECO:0000256" key="5">
    <source>
        <dbReference type="ARBA" id="ARBA00023136"/>
    </source>
</evidence>
<evidence type="ECO:0000256" key="1">
    <source>
        <dbReference type="ARBA" id="ARBA00004651"/>
    </source>
</evidence>
<evidence type="ECO:0000256" key="4">
    <source>
        <dbReference type="ARBA" id="ARBA00022989"/>
    </source>
</evidence>
<evidence type="ECO:0000256" key="3">
    <source>
        <dbReference type="ARBA" id="ARBA00022692"/>
    </source>
</evidence>
<accession>A0A5B7TKD2</accession>
<proteinExistence type="predicted"/>
<feature type="transmembrane region" description="Helical" evidence="6">
    <location>
        <begin position="43"/>
        <end position="64"/>
    </location>
</feature>
<keyword evidence="3 6" id="KW-0812">Transmembrane</keyword>
<evidence type="ECO:0000313" key="7">
    <source>
        <dbReference type="EMBL" id="QCX37009.1"/>
    </source>
</evidence>
<feature type="transmembrane region" description="Helical" evidence="6">
    <location>
        <begin position="404"/>
        <end position="428"/>
    </location>
</feature>
<keyword evidence="5 6" id="KW-0472">Membrane</keyword>
<organism evidence="7 8">
    <name type="scientific">Aureibaculum algae</name>
    <dbReference type="NCBI Taxonomy" id="2584122"/>
    <lineage>
        <taxon>Bacteria</taxon>
        <taxon>Pseudomonadati</taxon>
        <taxon>Bacteroidota</taxon>
        <taxon>Flavobacteriia</taxon>
        <taxon>Flavobacteriales</taxon>
        <taxon>Flavobacteriaceae</taxon>
        <taxon>Aureibaculum</taxon>
    </lineage>
</organism>
<evidence type="ECO:0000256" key="2">
    <source>
        <dbReference type="ARBA" id="ARBA00022475"/>
    </source>
</evidence>
<dbReference type="GO" id="GO:0005886">
    <property type="term" value="C:plasma membrane"/>
    <property type="evidence" value="ECO:0007669"/>
    <property type="project" value="UniProtKB-SubCell"/>
</dbReference>
<dbReference type="PANTHER" id="PTHR30250:SF26">
    <property type="entry name" value="PSMA PROTEIN"/>
    <property type="match status" value="1"/>
</dbReference>
<feature type="transmembrane region" description="Helical" evidence="6">
    <location>
        <begin position="85"/>
        <end position="112"/>
    </location>
</feature>
<protein>
    <recommendedName>
        <fullName evidence="9">Polysaccharide biosynthesis protein</fullName>
    </recommendedName>
</protein>
<evidence type="ECO:0000256" key="6">
    <source>
        <dbReference type="SAM" id="Phobius"/>
    </source>
</evidence>
<dbReference type="PANTHER" id="PTHR30250">
    <property type="entry name" value="PST FAMILY PREDICTED COLANIC ACID TRANSPORTER"/>
    <property type="match status" value="1"/>
</dbReference>
<feature type="transmembrane region" description="Helical" evidence="6">
    <location>
        <begin position="229"/>
        <end position="249"/>
    </location>
</feature>
<feature type="transmembrane region" description="Helical" evidence="6">
    <location>
        <begin position="377"/>
        <end position="398"/>
    </location>
</feature>
<dbReference type="GO" id="GO:0042910">
    <property type="term" value="F:xenobiotic transmembrane transporter activity"/>
    <property type="evidence" value="ECO:0007669"/>
    <property type="project" value="InterPro"/>
</dbReference>
<feature type="transmembrane region" description="Helical" evidence="6">
    <location>
        <begin position="12"/>
        <end position="31"/>
    </location>
</feature>
<keyword evidence="2" id="KW-1003">Cell membrane</keyword>
<feature type="transmembrane region" description="Helical" evidence="6">
    <location>
        <begin position="124"/>
        <end position="146"/>
    </location>
</feature>
<dbReference type="GO" id="GO:0015297">
    <property type="term" value="F:antiporter activity"/>
    <property type="evidence" value="ECO:0007669"/>
    <property type="project" value="InterPro"/>
</dbReference>
<comment type="subcellular location">
    <subcellularLocation>
        <location evidence="1">Cell membrane</location>
        <topology evidence="1">Multi-pass membrane protein</topology>
    </subcellularLocation>
</comment>
<dbReference type="Proteomes" id="UP000306229">
    <property type="component" value="Chromosome"/>
</dbReference>